<dbReference type="AlphaFoldDB" id="A0A8S9XDW6"/>
<accession>A0A8S9XDW6</accession>
<proteinExistence type="predicted"/>
<reference evidence="1" key="1">
    <citation type="journal article" date="2021" name="Mol. Ecol. Resour.">
        <title>Apolygus lucorum genome provides insights into omnivorousness and mesophyll feeding.</title>
        <authorList>
            <person name="Liu Y."/>
            <person name="Liu H."/>
            <person name="Wang H."/>
            <person name="Huang T."/>
            <person name="Liu B."/>
            <person name="Yang B."/>
            <person name="Yin L."/>
            <person name="Li B."/>
            <person name="Zhang Y."/>
            <person name="Zhang S."/>
            <person name="Jiang F."/>
            <person name="Zhang X."/>
            <person name="Ren Y."/>
            <person name="Wang B."/>
            <person name="Wang S."/>
            <person name="Lu Y."/>
            <person name="Wu K."/>
            <person name="Fan W."/>
            <person name="Wang G."/>
        </authorList>
    </citation>
    <scope>NUCLEOTIDE SEQUENCE</scope>
    <source>
        <strain evidence="1">12Hb</strain>
    </source>
</reference>
<name>A0A8S9XDW6_APOLU</name>
<dbReference type="Proteomes" id="UP000466442">
    <property type="component" value="Linkage Group LG9"/>
</dbReference>
<keyword evidence="2" id="KW-1185">Reference proteome</keyword>
<gene>
    <name evidence="1" type="ORF">GE061_019959</name>
</gene>
<sequence>MIALSGRSIYFMLVLMQYAETRISDKEFFDYVTGLDVYYQESGTKPPDYSKAVTGRLEFRSSWHFTGFGEVPYIMIYYSKLLDKNKESYVPGTPGYWCGGLRLTVMRLITSCRCLNTWYHDKIGQPATYRPEDVEPYDMKAKRIFATTLKDNVVFEPDDLYELDTSDLGQCGIGKSLKVEALVVKFKPTDPFLWEAPKFDLTELAPWPPRPLSQVEPNEQYHDNIKTSTNSTLTSYGFNLYKKHGKDFEIKTIQNEFGDDIQVNSTSVNVELRKIKVQGECMEQLDFAWNLKDDARRKEQTGNYSVICFKSNQETNYIEICGGAPGFPVHTDGTIHGIVIEPLDCDRGIVATFAFNHDLQLKIEDIIDSPLLNVVKPDDAKINIRDDQKVELNDLYHYNYFWDLYGGKHTGVSKSSSHFPYLWVSVLIQLMLQNTCISTL</sequence>
<comment type="caution">
    <text evidence="1">The sequence shown here is derived from an EMBL/GenBank/DDBJ whole genome shotgun (WGS) entry which is preliminary data.</text>
</comment>
<protein>
    <submittedName>
        <fullName evidence="1">Uncharacterized protein</fullName>
    </submittedName>
</protein>
<organism evidence="1 2">
    <name type="scientific">Apolygus lucorum</name>
    <name type="common">Small green plant bug</name>
    <name type="synonym">Lygocoris lucorum</name>
    <dbReference type="NCBI Taxonomy" id="248454"/>
    <lineage>
        <taxon>Eukaryota</taxon>
        <taxon>Metazoa</taxon>
        <taxon>Ecdysozoa</taxon>
        <taxon>Arthropoda</taxon>
        <taxon>Hexapoda</taxon>
        <taxon>Insecta</taxon>
        <taxon>Pterygota</taxon>
        <taxon>Neoptera</taxon>
        <taxon>Paraneoptera</taxon>
        <taxon>Hemiptera</taxon>
        <taxon>Heteroptera</taxon>
        <taxon>Panheteroptera</taxon>
        <taxon>Cimicomorpha</taxon>
        <taxon>Miridae</taxon>
        <taxon>Mirini</taxon>
        <taxon>Apolygus</taxon>
    </lineage>
</organism>
<dbReference type="EMBL" id="WIXP02000009">
    <property type="protein sequence ID" value="KAF6205785.1"/>
    <property type="molecule type" value="Genomic_DNA"/>
</dbReference>
<evidence type="ECO:0000313" key="1">
    <source>
        <dbReference type="EMBL" id="KAF6205785.1"/>
    </source>
</evidence>
<evidence type="ECO:0000313" key="2">
    <source>
        <dbReference type="Proteomes" id="UP000466442"/>
    </source>
</evidence>